<dbReference type="Gene3D" id="3.30.200.20">
    <property type="entry name" value="Phosphorylase Kinase, domain 1"/>
    <property type="match status" value="1"/>
</dbReference>
<organism evidence="11 12">
    <name type="scientific">Tricholomella constricta</name>
    <dbReference type="NCBI Taxonomy" id="117010"/>
    <lineage>
        <taxon>Eukaryota</taxon>
        <taxon>Fungi</taxon>
        <taxon>Dikarya</taxon>
        <taxon>Basidiomycota</taxon>
        <taxon>Agaricomycotina</taxon>
        <taxon>Agaricomycetes</taxon>
        <taxon>Agaricomycetidae</taxon>
        <taxon>Agaricales</taxon>
        <taxon>Tricholomatineae</taxon>
        <taxon>Lyophyllaceae</taxon>
        <taxon>Tricholomella</taxon>
    </lineage>
</organism>
<dbReference type="SUPFAM" id="SSF56112">
    <property type="entry name" value="Protein kinase-like (PK-like)"/>
    <property type="match status" value="1"/>
</dbReference>
<proteinExistence type="predicted"/>
<evidence type="ECO:0000256" key="7">
    <source>
        <dbReference type="ARBA" id="ARBA00047899"/>
    </source>
</evidence>
<keyword evidence="6 9" id="KW-0067">ATP-binding</keyword>
<evidence type="ECO:0000256" key="6">
    <source>
        <dbReference type="ARBA" id="ARBA00022840"/>
    </source>
</evidence>
<sequence length="408" mass="46254">MAPVPIPHPPDPIYLWQEDVEDLEQYSSGGYYPVHIDDEIQGRYRIVHKLGYGGYSTVWLARDQQESRFVALKFIVASASGESPEIRILRHLGTTNTSHPGRQYIANLLDDFEVQSPNGIHRCLVTEVAGPSVGKIRFEISGNKLPVPVARKVASQCAQGLAFLHSSGVVHGDIHPGNILFSIPDFHSWPVEKVYKHFGKPYKEPVERLDGQPLTSAAPRYVVLSPNPLRLAKLVMNTECNIKITDFGESFLKTEPPKSLNTPTAYAAPEILFSDIISPKVDVWALACTIYEVLGNHKLLESFFMEIDEVLVEMVRTFGKLPERWWKQWENRPTFFEEDGSFKPNSGDLTGESRTVDLKERLVDIRRDDEEGQKELSRDLDALEVVLEKMLRYEPDDRIGIEDIELPF</sequence>
<dbReference type="EMBL" id="JAACJP010000015">
    <property type="protein sequence ID" value="KAF5379755.1"/>
    <property type="molecule type" value="Genomic_DNA"/>
</dbReference>
<feature type="binding site" evidence="9">
    <location>
        <position position="73"/>
    </location>
    <ligand>
        <name>ATP</name>
        <dbReference type="ChEBI" id="CHEBI:30616"/>
    </ligand>
</feature>
<dbReference type="InterPro" id="IPR051334">
    <property type="entry name" value="SRPK"/>
</dbReference>
<reference evidence="11 12" key="1">
    <citation type="journal article" date="2020" name="ISME J.">
        <title>Uncovering the hidden diversity of litter-decomposition mechanisms in mushroom-forming fungi.</title>
        <authorList>
            <person name="Floudas D."/>
            <person name="Bentzer J."/>
            <person name="Ahren D."/>
            <person name="Johansson T."/>
            <person name="Persson P."/>
            <person name="Tunlid A."/>
        </authorList>
    </citation>
    <scope>NUCLEOTIDE SEQUENCE [LARGE SCALE GENOMIC DNA]</scope>
    <source>
        <strain evidence="11 12">CBS 661.87</strain>
    </source>
</reference>
<keyword evidence="2" id="KW-0723">Serine/threonine-protein kinase</keyword>
<dbReference type="AlphaFoldDB" id="A0A8H5HB15"/>
<dbReference type="InterPro" id="IPR011009">
    <property type="entry name" value="Kinase-like_dom_sf"/>
</dbReference>
<dbReference type="InterPro" id="IPR000719">
    <property type="entry name" value="Prot_kinase_dom"/>
</dbReference>
<dbReference type="Pfam" id="PF00069">
    <property type="entry name" value="Pkinase"/>
    <property type="match status" value="2"/>
</dbReference>
<dbReference type="PANTHER" id="PTHR47634">
    <property type="entry name" value="PROTEIN KINASE DOMAIN-CONTAINING PROTEIN-RELATED"/>
    <property type="match status" value="1"/>
</dbReference>
<dbReference type="GO" id="GO:0050684">
    <property type="term" value="P:regulation of mRNA processing"/>
    <property type="evidence" value="ECO:0007669"/>
    <property type="project" value="TreeGrafter"/>
</dbReference>
<dbReference type="EC" id="2.7.11.1" evidence="1"/>
<dbReference type="OrthoDB" id="5979581at2759"/>
<protein>
    <recommendedName>
        <fullName evidence="1">non-specific serine/threonine protein kinase</fullName>
        <ecNumber evidence="1">2.7.11.1</ecNumber>
    </recommendedName>
</protein>
<feature type="domain" description="Protein kinase" evidence="10">
    <location>
        <begin position="44"/>
        <end position="408"/>
    </location>
</feature>
<evidence type="ECO:0000256" key="8">
    <source>
        <dbReference type="ARBA" id="ARBA00048679"/>
    </source>
</evidence>
<evidence type="ECO:0000256" key="2">
    <source>
        <dbReference type="ARBA" id="ARBA00022527"/>
    </source>
</evidence>
<keyword evidence="3" id="KW-0808">Transferase</keyword>
<name>A0A8H5HB15_9AGAR</name>
<evidence type="ECO:0000256" key="4">
    <source>
        <dbReference type="ARBA" id="ARBA00022741"/>
    </source>
</evidence>
<evidence type="ECO:0000256" key="5">
    <source>
        <dbReference type="ARBA" id="ARBA00022777"/>
    </source>
</evidence>
<evidence type="ECO:0000256" key="3">
    <source>
        <dbReference type="ARBA" id="ARBA00022679"/>
    </source>
</evidence>
<dbReference type="Proteomes" id="UP000565441">
    <property type="component" value="Unassembled WGS sequence"/>
</dbReference>
<dbReference type="Gene3D" id="1.10.510.10">
    <property type="entry name" value="Transferase(Phosphotransferase) domain 1"/>
    <property type="match status" value="1"/>
</dbReference>
<evidence type="ECO:0000256" key="1">
    <source>
        <dbReference type="ARBA" id="ARBA00012513"/>
    </source>
</evidence>
<evidence type="ECO:0000259" key="10">
    <source>
        <dbReference type="PROSITE" id="PS50011"/>
    </source>
</evidence>
<dbReference type="PROSITE" id="PS00107">
    <property type="entry name" value="PROTEIN_KINASE_ATP"/>
    <property type="match status" value="1"/>
</dbReference>
<dbReference type="GO" id="GO:0005524">
    <property type="term" value="F:ATP binding"/>
    <property type="evidence" value="ECO:0007669"/>
    <property type="project" value="UniProtKB-UniRule"/>
</dbReference>
<evidence type="ECO:0000256" key="9">
    <source>
        <dbReference type="PROSITE-ProRule" id="PRU10141"/>
    </source>
</evidence>
<keyword evidence="12" id="KW-1185">Reference proteome</keyword>
<dbReference type="InterPro" id="IPR017441">
    <property type="entry name" value="Protein_kinase_ATP_BS"/>
</dbReference>
<dbReference type="PROSITE" id="PS50011">
    <property type="entry name" value="PROTEIN_KINASE_DOM"/>
    <property type="match status" value="1"/>
</dbReference>
<accession>A0A8H5HB15</accession>
<keyword evidence="4 9" id="KW-0547">Nucleotide-binding</keyword>
<dbReference type="GO" id="GO:0000245">
    <property type="term" value="P:spliceosomal complex assembly"/>
    <property type="evidence" value="ECO:0007669"/>
    <property type="project" value="TreeGrafter"/>
</dbReference>
<dbReference type="PANTHER" id="PTHR47634:SF9">
    <property type="entry name" value="PROTEIN KINASE DOMAIN-CONTAINING PROTEIN-RELATED"/>
    <property type="match status" value="1"/>
</dbReference>
<evidence type="ECO:0000313" key="12">
    <source>
        <dbReference type="Proteomes" id="UP000565441"/>
    </source>
</evidence>
<evidence type="ECO:0000313" key="11">
    <source>
        <dbReference type="EMBL" id="KAF5379755.1"/>
    </source>
</evidence>
<dbReference type="GO" id="GO:0004674">
    <property type="term" value="F:protein serine/threonine kinase activity"/>
    <property type="evidence" value="ECO:0007669"/>
    <property type="project" value="UniProtKB-KW"/>
</dbReference>
<gene>
    <name evidence="11" type="ORF">D9615_005742</name>
</gene>
<keyword evidence="5" id="KW-0418">Kinase</keyword>
<comment type="caution">
    <text evidence="11">The sequence shown here is derived from an EMBL/GenBank/DDBJ whole genome shotgun (WGS) entry which is preliminary data.</text>
</comment>
<comment type="catalytic activity">
    <reaction evidence="8">
        <text>L-seryl-[protein] + ATP = O-phospho-L-seryl-[protein] + ADP + H(+)</text>
        <dbReference type="Rhea" id="RHEA:17989"/>
        <dbReference type="Rhea" id="RHEA-COMP:9863"/>
        <dbReference type="Rhea" id="RHEA-COMP:11604"/>
        <dbReference type="ChEBI" id="CHEBI:15378"/>
        <dbReference type="ChEBI" id="CHEBI:29999"/>
        <dbReference type="ChEBI" id="CHEBI:30616"/>
        <dbReference type="ChEBI" id="CHEBI:83421"/>
        <dbReference type="ChEBI" id="CHEBI:456216"/>
        <dbReference type="EC" id="2.7.11.1"/>
    </reaction>
</comment>
<comment type="catalytic activity">
    <reaction evidence="7">
        <text>L-threonyl-[protein] + ATP = O-phospho-L-threonyl-[protein] + ADP + H(+)</text>
        <dbReference type="Rhea" id="RHEA:46608"/>
        <dbReference type="Rhea" id="RHEA-COMP:11060"/>
        <dbReference type="Rhea" id="RHEA-COMP:11605"/>
        <dbReference type="ChEBI" id="CHEBI:15378"/>
        <dbReference type="ChEBI" id="CHEBI:30013"/>
        <dbReference type="ChEBI" id="CHEBI:30616"/>
        <dbReference type="ChEBI" id="CHEBI:61977"/>
        <dbReference type="ChEBI" id="CHEBI:456216"/>
        <dbReference type="EC" id="2.7.11.1"/>
    </reaction>
</comment>